<dbReference type="RefSeq" id="WP_138618789.1">
    <property type="nucleotide sequence ID" value="NZ_VCAO01000006.1"/>
</dbReference>
<keyword evidence="4" id="KW-1185">Reference proteome</keyword>
<evidence type="ECO:0000256" key="2">
    <source>
        <dbReference type="ARBA" id="ARBA00023002"/>
    </source>
</evidence>
<dbReference type="PRINTS" id="PR00080">
    <property type="entry name" value="SDRFAMILY"/>
</dbReference>
<evidence type="ECO:0000313" key="4">
    <source>
        <dbReference type="Proteomes" id="UP000309668"/>
    </source>
</evidence>
<comment type="similarity">
    <text evidence="1">Belongs to the short-chain dehydrogenases/reductases (SDR) family.</text>
</comment>
<reference evidence="3 4" key="1">
    <citation type="submission" date="2019-05" db="EMBL/GenBank/DDBJ databases">
        <title>Erythrobacter marisflavi sp. nov., isolated from isolated from water of an estuary environment.</title>
        <authorList>
            <person name="Yoon J.-H."/>
        </authorList>
    </citation>
    <scope>NUCLEOTIDE SEQUENCE [LARGE SCALE GENOMIC DNA]</scope>
    <source>
        <strain evidence="3 4">KEM-5</strain>
    </source>
</reference>
<dbReference type="PANTHER" id="PTHR24321">
    <property type="entry name" value="DEHYDROGENASES, SHORT CHAIN"/>
    <property type="match status" value="1"/>
</dbReference>
<dbReference type="Gene3D" id="3.40.50.720">
    <property type="entry name" value="NAD(P)-binding Rossmann-like Domain"/>
    <property type="match status" value="1"/>
</dbReference>
<proteinExistence type="inferred from homology"/>
<dbReference type="EMBL" id="VCAO01000006">
    <property type="protein sequence ID" value="TMM46703.1"/>
    <property type="molecule type" value="Genomic_DNA"/>
</dbReference>
<dbReference type="AlphaFoldDB" id="A0A5S3PSY5"/>
<name>A0A5S3PSY5_9SPHN</name>
<dbReference type="PANTHER" id="PTHR24321:SF14">
    <property type="entry name" value="SHORT-CHAIN TYPE DEHYDROGENASE_REDUCTASE BLR2146-RELATED"/>
    <property type="match status" value="1"/>
</dbReference>
<evidence type="ECO:0000256" key="1">
    <source>
        <dbReference type="ARBA" id="ARBA00006484"/>
    </source>
</evidence>
<accession>A0A5S3PSY5</accession>
<dbReference type="CDD" id="cd05233">
    <property type="entry name" value="SDR_c"/>
    <property type="match status" value="1"/>
</dbReference>
<dbReference type="Proteomes" id="UP000309668">
    <property type="component" value="Unassembled WGS sequence"/>
</dbReference>
<dbReference type="PRINTS" id="PR00081">
    <property type="entry name" value="GDHRDH"/>
</dbReference>
<protein>
    <submittedName>
        <fullName evidence="3">SDR family oxidoreductase</fullName>
    </submittedName>
</protein>
<sequence>MRFSGKTVVVTGGASGIGAAIVRLFACEQAVVYAADIDADGGAAMAAETADETGGDVRFQLCDVTDPDAIRQLMDRAAQETGGIDTVVNNAGAGGARASIAEIEPEEWDRTMDLLLRSVAFGIRYAVPHMKDRSGASVVNISSVAAIGPGYSPTAYAVAKAGVLNLTRCAATDLAQFAIRVNAVQPGFINTNIFTAPLEMDAATEVQAKAAIAHVSSGAQPVARGGQPSDIADAVAFLASDAAAFMTGASLVVDGGLTLGPRQSWDPAQPGITATLEAMVKAQQPA</sequence>
<keyword evidence="2" id="KW-0560">Oxidoreductase</keyword>
<dbReference type="SUPFAM" id="SSF51735">
    <property type="entry name" value="NAD(P)-binding Rossmann-fold domains"/>
    <property type="match status" value="1"/>
</dbReference>
<dbReference type="Pfam" id="PF13561">
    <property type="entry name" value="adh_short_C2"/>
    <property type="match status" value="1"/>
</dbReference>
<gene>
    <name evidence="3" type="ORF">FEV51_10750</name>
</gene>
<evidence type="ECO:0000313" key="3">
    <source>
        <dbReference type="EMBL" id="TMM46703.1"/>
    </source>
</evidence>
<organism evidence="3 4">
    <name type="scientific">Qipengyuania marisflavi</name>
    <dbReference type="NCBI Taxonomy" id="2486356"/>
    <lineage>
        <taxon>Bacteria</taxon>
        <taxon>Pseudomonadati</taxon>
        <taxon>Pseudomonadota</taxon>
        <taxon>Alphaproteobacteria</taxon>
        <taxon>Sphingomonadales</taxon>
        <taxon>Erythrobacteraceae</taxon>
        <taxon>Qipengyuania</taxon>
    </lineage>
</organism>
<dbReference type="GO" id="GO:0016491">
    <property type="term" value="F:oxidoreductase activity"/>
    <property type="evidence" value="ECO:0007669"/>
    <property type="project" value="UniProtKB-KW"/>
</dbReference>
<dbReference type="FunFam" id="3.40.50.720:FF:000084">
    <property type="entry name" value="Short-chain dehydrogenase reductase"/>
    <property type="match status" value="1"/>
</dbReference>
<comment type="caution">
    <text evidence="3">The sequence shown here is derived from an EMBL/GenBank/DDBJ whole genome shotgun (WGS) entry which is preliminary data.</text>
</comment>
<dbReference type="InterPro" id="IPR036291">
    <property type="entry name" value="NAD(P)-bd_dom_sf"/>
</dbReference>
<dbReference type="InterPro" id="IPR002347">
    <property type="entry name" value="SDR_fam"/>
</dbReference>
<dbReference type="OrthoDB" id="7170719at2"/>